<dbReference type="EMBL" id="NQYH01000016">
    <property type="protein sequence ID" value="RIY39412.1"/>
    <property type="molecule type" value="Genomic_DNA"/>
</dbReference>
<dbReference type="CDD" id="cd03807">
    <property type="entry name" value="GT4_WbnK-like"/>
    <property type="match status" value="1"/>
</dbReference>
<dbReference type="Pfam" id="PF13477">
    <property type="entry name" value="Glyco_trans_4_2"/>
    <property type="match status" value="1"/>
</dbReference>
<protein>
    <submittedName>
        <fullName evidence="4">Glycosyl transferase</fullName>
    </submittedName>
</protein>
<sequence>MIKSPKVRVVHIIGGLGQGGAETVMYRLLTQSSSRFEHTVISLTDAGVFGPRLEQANIEVISLGMSSGRVSWSALKALYRLLKQLRPDVVQTWMYHADLIGGVVARLAGVRHVVWGIRNSGAHLERTSRAVRLSAWLCARLSGLVPAAIVACANDAAERHQKKGYAAAKMQVIPNGYDMARWSSDAATRIKLRAQLGVSLNTPLLGAVARWHPLKDHANLIDAFSKVVQAHSQARLVLVGDGMDSANPELMELLRRHGVEAQVLLLGRRDDIPAVMNALDIHVLSSCAEGFPNVVAEAMAVGAANVVTDVGDAAYIVDAFGWVAPPRDPAALAHSLGEAICALGSPAMAVRLQKGRERVQIKFSLGAMVSRYEGLWAKLAGAHRLLMVVNNPAFIMSHRLPIIQAARTAGYDVHLATMDGPAVAPLRALGFTHHVVPMNRSGRNPVKEIYTVYSLWRLFRRLRPAIVHTVTIKPVLYGGIAARLARVPGFVAAISGLGFVFTGAGFKARSLRVVATLLYRVALGHGNSRIIFQNPDDSRLMQKFGAVRESQVVMIRGSGVDMQAWPIEPEPPGPPVALMVSRLLKDKGVEEFVEAARLSQTHPLGVQWKIAGSLDPGNPASISPETLAQWRAEGVVTFLGECDNIAGQYAQSHIAVLASYREGLPKSLIEAAASGRAVVTTDVPGCRDAIVPNETGLLVPVQDAPALAAAVQRLAENKVLRQAMGQAGRRFAERVFDIREVQRLHLETYAVLLARKRHTQPKRIEPRLPESE</sequence>
<dbReference type="Pfam" id="PF13439">
    <property type="entry name" value="Glyco_transf_4"/>
    <property type="match status" value="1"/>
</dbReference>
<proteinExistence type="predicted"/>
<dbReference type="SUPFAM" id="SSF53756">
    <property type="entry name" value="UDP-Glycosyltransferase/glycogen phosphorylase"/>
    <property type="match status" value="2"/>
</dbReference>
<organism evidence="4 5">
    <name type="scientific">Neopusillimonas maritima</name>
    <dbReference type="NCBI Taxonomy" id="2026239"/>
    <lineage>
        <taxon>Bacteria</taxon>
        <taxon>Pseudomonadati</taxon>
        <taxon>Pseudomonadota</taxon>
        <taxon>Betaproteobacteria</taxon>
        <taxon>Burkholderiales</taxon>
        <taxon>Alcaligenaceae</taxon>
        <taxon>Neopusillimonas</taxon>
    </lineage>
</organism>
<dbReference type="GO" id="GO:0016757">
    <property type="term" value="F:glycosyltransferase activity"/>
    <property type="evidence" value="ECO:0007669"/>
    <property type="project" value="InterPro"/>
</dbReference>
<comment type="caution">
    <text evidence="4">The sequence shown here is derived from an EMBL/GenBank/DDBJ whole genome shotgun (WGS) entry which is preliminary data.</text>
</comment>
<dbReference type="Pfam" id="PF00534">
    <property type="entry name" value="Glycos_transf_1"/>
    <property type="match status" value="1"/>
</dbReference>
<dbReference type="Gene3D" id="3.40.50.2000">
    <property type="entry name" value="Glycogen Phosphorylase B"/>
    <property type="match status" value="4"/>
</dbReference>
<accession>A0A3A1YMM3</accession>
<name>A0A3A1YMM3_9BURK</name>
<reference evidence="4 5" key="1">
    <citation type="submission" date="2017-08" db="EMBL/GenBank/DDBJ databases">
        <title>Pusillimonas indicus sp. nov., a member of the family Alcaligenaceae isolated from surface seawater.</title>
        <authorList>
            <person name="Li J."/>
        </authorList>
    </citation>
    <scope>NUCLEOTIDE SEQUENCE [LARGE SCALE GENOMIC DNA]</scope>
    <source>
        <strain evidence="4 5">L52-1-41</strain>
    </source>
</reference>
<dbReference type="CDD" id="cd03808">
    <property type="entry name" value="GT4_CapM-like"/>
    <property type="match status" value="1"/>
</dbReference>
<dbReference type="InterPro" id="IPR028098">
    <property type="entry name" value="Glyco_trans_4-like_N"/>
</dbReference>
<evidence type="ECO:0000313" key="5">
    <source>
        <dbReference type="Proteomes" id="UP000266206"/>
    </source>
</evidence>
<feature type="domain" description="Glycosyltransferase subfamily 4-like N-terminal" evidence="3">
    <location>
        <begin position="398"/>
        <end position="523"/>
    </location>
</feature>
<dbReference type="PANTHER" id="PTHR12526">
    <property type="entry name" value="GLYCOSYLTRANSFERASE"/>
    <property type="match status" value="1"/>
</dbReference>
<dbReference type="PANTHER" id="PTHR12526:SF630">
    <property type="entry name" value="GLYCOSYLTRANSFERASE"/>
    <property type="match status" value="1"/>
</dbReference>
<dbReference type="Proteomes" id="UP000266206">
    <property type="component" value="Unassembled WGS sequence"/>
</dbReference>
<keyword evidence="4" id="KW-0808">Transferase</keyword>
<evidence type="ECO:0000259" key="3">
    <source>
        <dbReference type="Pfam" id="PF13477"/>
    </source>
</evidence>
<evidence type="ECO:0000313" key="4">
    <source>
        <dbReference type="EMBL" id="RIY39412.1"/>
    </source>
</evidence>
<evidence type="ECO:0000259" key="2">
    <source>
        <dbReference type="Pfam" id="PF13439"/>
    </source>
</evidence>
<feature type="domain" description="Glycosyltransferase subfamily 4-like N-terminal" evidence="2">
    <location>
        <begin position="19"/>
        <end position="181"/>
    </location>
</feature>
<dbReference type="Pfam" id="PF13692">
    <property type="entry name" value="Glyco_trans_1_4"/>
    <property type="match status" value="1"/>
</dbReference>
<evidence type="ECO:0000259" key="1">
    <source>
        <dbReference type="Pfam" id="PF00534"/>
    </source>
</evidence>
<feature type="domain" description="Glycosyl transferase family 1" evidence="1">
    <location>
        <begin position="569"/>
        <end position="730"/>
    </location>
</feature>
<gene>
    <name evidence="4" type="ORF">CJP73_14305</name>
</gene>
<dbReference type="AlphaFoldDB" id="A0A3A1YMM3"/>
<dbReference type="OrthoDB" id="9775208at2"/>
<dbReference type="InterPro" id="IPR001296">
    <property type="entry name" value="Glyco_trans_1"/>
</dbReference>